<evidence type="ECO:0000259" key="5">
    <source>
        <dbReference type="PROSITE" id="PS50075"/>
    </source>
</evidence>
<dbReference type="Gene3D" id="3.30.559.30">
    <property type="entry name" value="Nonribosomal peptide synthetase, condensation domain"/>
    <property type="match status" value="2"/>
</dbReference>
<dbReference type="GO" id="GO:0005737">
    <property type="term" value="C:cytoplasm"/>
    <property type="evidence" value="ECO:0007669"/>
    <property type="project" value="TreeGrafter"/>
</dbReference>
<dbReference type="Gene3D" id="3.40.50.12780">
    <property type="entry name" value="N-terminal domain of ligase-like"/>
    <property type="match status" value="1"/>
</dbReference>
<evidence type="ECO:0000256" key="3">
    <source>
        <dbReference type="ARBA" id="ARBA00022598"/>
    </source>
</evidence>
<dbReference type="PROSITE" id="PS00012">
    <property type="entry name" value="PHOSPHOPANTETHEINE"/>
    <property type="match status" value="1"/>
</dbReference>
<dbReference type="PROSITE" id="PS50075">
    <property type="entry name" value="CARRIER"/>
    <property type="match status" value="1"/>
</dbReference>
<dbReference type="InterPro" id="IPR045851">
    <property type="entry name" value="AMP-bd_C_sf"/>
</dbReference>
<reference evidence="6" key="1">
    <citation type="submission" date="2021-07" db="EMBL/GenBank/DDBJ databases">
        <authorList>
            <person name="Branca A.L. A."/>
        </authorList>
    </citation>
    <scope>NUCLEOTIDE SEQUENCE</scope>
</reference>
<dbReference type="EMBL" id="CAJVRC010000884">
    <property type="protein sequence ID" value="CAG8904534.1"/>
    <property type="molecule type" value="Genomic_DNA"/>
</dbReference>
<dbReference type="GO" id="GO:0043041">
    <property type="term" value="P:amino acid activation for nonribosomal peptide biosynthetic process"/>
    <property type="evidence" value="ECO:0007669"/>
    <property type="project" value="TreeGrafter"/>
</dbReference>
<name>A0A9W4KLK4_9EURO</name>
<dbReference type="OrthoDB" id="416786at2759"/>
<protein>
    <recommendedName>
        <fullName evidence="5">Carrier domain-containing protein</fullName>
    </recommendedName>
</protein>
<dbReference type="Pfam" id="PF00501">
    <property type="entry name" value="AMP-binding"/>
    <property type="match status" value="1"/>
</dbReference>
<dbReference type="InterPro" id="IPR010071">
    <property type="entry name" value="AA_adenyl_dom"/>
</dbReference>
<gene>
    <name evidence="6" type="ORF">PEGY_LOCUS7840</name>
</gene>
<keyword evidence="3" id="KW-0436">Ligase</keyword>
<feature type="domain" description="Carrier" evidence="5">
    <location>
        <begin position="751"/>
        <end position="824"/>
    </location>
</feature>
<dbReference type="SUPFAM" id="SSF56801">
    <property type="entry name" value="Acetyl-CoA synthetase-like"/>
    <property type="match status" value="1"/>
</dbReference>
<dbReference type="InterPro" id="IPR023213">
    <property type="entry name" value="CAT-like_dom_sf"/>
</dbReference>
<dbReference type="Gene3D" id="3.30.300.30">
    <property type="match status" value="1"/>
</dbReference>
<dbReference type="Pfam" id="PF00668">
    <property type="entry name" value="Condensation"/>
    <property type="match status" value="1"/>
</dbReference>
<dbReference type="InterPro" id="IPR042099">
    <property type="entry name" value="ANL_N_sf"/>
</dbReference>
<dbReference type="GO" id="GO:0031177">
    <property type="term" value="F:phosphopantetheine binding"/>
    <property type="evidence" value="ECO:0007669"/>
    <property type="project" value="TreeGrafter"/>
</dbReference>
<comment type="caution">
    <text evidence="6">The sequence shown here is derived from an EMBL/GenBank/DDBJ whole genome shotgun (WGS) entry which is preliminary data.</text>
</comment>
<dbReference type="InterPro" id="IPR036736">
    <property type="entry name" value="ACP-like_sf"/>
</dbReference>
<dbReference type="InterPro" id="IPR020845">
    <property type="entry name" value="AMP-binding_CS"/>
</dbReference>
<dbReference type="GO" id="GO:0044550">
    <property type="term" value="P:secondary metabolite biosynthetic process"/>
    <property type="evidence" value="ECO:0007669"/>
    <property type="project" value="TreeGrafter"/>
</dbReference>
<dbReference type="InterPro" id="IPR009081">
    <property type="entry name" value="PP-bd_ACP"/>
</dbReference>
<comment type="similarity">
    <text evidence="4">Belongs to the NRP synthetase family.</text>
</comment>
<evidence type="ECO:0000313" key="7">
    <source>
        <dbReference type="Proteomes" id="UP001154252"/>
    </source>
</evidence>
<dbReference type="GO" id="GO:0016874">
    <property type="term" value="F:ligase activity"/>
    <property type="evidence" value="ECO:0007669"/>
    <property type="project" value="UniProtKB-KW"/>
</dbReference>
<dbReference type="PANTHER" id="PTHR45527:SF16">
    <property type="entry name" value="NONRIBOSOMAL PEPTIDE SYNTHASE ATNA-RELATED"/>
    <property type="match status" value="1"/>
</dbReference>
<dbReference type="Gene3D" id="1.10.1200.10">
    <property type="entry name" value="ACP-like"/>
    <property type="match status" value="1"/>
</dbReference>
<dbReference type="SUPFAM" id="SSF52777">
    <property type="entry name" value="CoA-dependent acyltransferases"/>
    <property type="match status" value="3"/>
</dbReference>
<dbReference type="Gene3D" id="3.30.559.10">
    <property type="entry name" value="Chloramphenicol acetyltransferase-like domain"/>
    <property type="match status" value="1"/>
</dbReference>
<dbReference type="SUPFAM" id="SSF47336">
    <property type="entry name" value="ACP-like"/>
    <property type="match status" value="1"/>
</dbReference>
<keyword evidence="7" id="KW-1185">Reference proteome</keyword>
<dbReference type="InterPro" id="IPR006162">
    <property type="entry name" value="Ppantetheine_attach_site"/>
</dbReference>
<dbReference type="Pfam" id="PF00550">
    <property type="entry name" value="PP-binding"/>
    <property type="match status" value="1"/>
</dbReference>
<dbReference type="AlphaFoldDB" id="A0A9W4KLK4"/>
<dbReference type="InterPro" id="IPR001242">
    <property type="entry name" value="Condensation_dom"/>
</dbReference>
<keyword evidence="1" id="KW-0596">Phosphopantetheine</keyword>
<dbReference type="InterPro" id="IPR000873">
    <property type="entry name" value="AMP-dep_synth/lig_dom"/>
</dbReference>
<dbReference type="Proteomes" id="UP001154252">
    <property type="component" value="Unassembled WGS sequence"/>
</dbReference>
<organism evidence="6 7">
    <name type="scientific">Penicillium egyptiacum</name>
    <dbReference type="NCBI Taxonomy" id="1303716"/>
    <lineage>
        <taxon>Eukaryota</taxon>
        <taxon>Fungi</taxon>
        <taxon>Dikarya</taxon>
        <taxon>Ascomycota</taxon>
        <taxon>Pezizomycotina</taxon>
        <taxon>Eurotiomycetes</taxon>
        <taxon>Eurotiomycetidae</taxon>
        <taxon>Eurotiales</taxon>
        <taxon>Aspergillaceae</taxon>
        <taxon>Penicillium</taxon>
    </lineage>
</organism>
<dbReference type="CDD" id="cd19542">
    <property type="entry name" value="CT_NRPS-like"/>
    <property type="match status" value="1"/>
</dbReference>
<dbReference type="PROSITE" id="PS00455">
    <property type="entry name" value="AMP_BINDING"/>
    <property type="match status" value="1"/>
</dbReference>
<dbReference type="CDD" id="cd05918">
    <property type="entry name" value="A_NRPS_SidN3_like"/>
    <property type="match status" value="1"/>
</dbReference>
<evidence type="ECO:0000256" key="1">
    <source>
        <dbReference type="ARBA" id="ARBA00022450"/>
    </source>
</evidence>
<accession>A0A9W4KLK4</accession>
<evidence type="ECO:0000313" key="6">
    <source>
        <dbReference type="EMBL" id="CAG8904534.1"/>
    </source>
</evidence>
<proteinExistence type="inferred from homology"/>
<sequence length="1264" mass="139440">MDDIIQGHVSIQGDDNWLLVFCASWAVTLRAYTSSNVVSFAVRIPTKFGGRGETQAIYVRIGSQKKIHDVVQNIREQISSYCQHREIHVPDSFSWETNTLLTFSTQDTKHDHMNGHLGNFPSVGIQCTLLDEMTSHIRITNDRTRFSAWQAQRMIEHFMHAQRQIKQSAFDTPLSSTLTLPPEHVSLLRKWNGYQLLEEATCIHHVVEANCTALSGAIAIDAWDISLTYRELATESTTLAHKLRRLNVGPGRIVPLLFERSGWTVIAILATLRAGAAFFLVDAAFPDERVRQMCGDVKAAVGVCCPQQSHRMANVSEHVVVVPSSTGEDPEMTPLPTVTHRSPAYVAFTSGSTGRPKGVVIEHAAFCTSARGFQRLFRNTPELRMFQGSSHAFDVSLMEIMGTLLYGGCVCVPSETDKRRDMAAAIDHLQANVAMMTPSVLRLLDPTRKPSSLQTIVIGGERATPGDLETWANHVHLSMGYGPAECAVNAMGHADLGVHSDPLNIGLPSTECCCWVVDREFPDRLAAIGALGELVIEGPIVGRGYIARPDLTARNFSQTLPPWRTPFGPSSHGFYWTGDLVRSQPDGSFQIAGRKDDQVKLHGQRIELGEIERTIHNSLPAGYNVVVSIVAAANGQAEFLAVFIYGIEWASHLAHPGDEPMHLFIREKSLPPAFLQIREKAFTHAQQHLPRFMIPTLWVPLAQPAPLTTNGKMDRKRLSKEAATLSPMDRRFYTIGAVSSDMHQSADFSGCKFGAEFQRLVATVLGGVPEEIDLNASFLALGGDSLSAMKICSLARKLNIQLDSVELLQAGSLLDFAANLGEIEAVVSPISLLSVSPSQLSNLPEGTLEAIVPATELQEFFMDLPFDYMQYHLHGSLDMDQLTRACRALVERHGMLRTILDRDRDGGELFQVIFQECHISLDVHICDEDAAVENVTDLLVQREYAGETQRLRLGEWGARFSLITSKQGQQHVLLLRFAHSHFDGGSIVALWDDLAALYANSSQMTAVPSFSQYRAHCDAQITAEALQFWRKLLKQSSMTYVTQQKLPLNPGRLVKTHRVIPSVQSPSGITLATVIKTAWAITLATFRGGDDIVFGQVVSGRSGAFPGIESVVGPCMNTIPVRVRLSNLSETTGTELLHQVQSQHLQSLRYEATGFSTIRNECANWSEDIQFGSLVLHQNMLPRREVALGQCVGVRRDFYPEETTNEFIIYSIPSPDNDLEIRLATSQDVLDQKTADGLVASLCGCIGALLSHPRDSVHDLMKTA</sequence>
<dbReference type="PANTHER" id="PTHR45527">
    <property type="entry name" value="NONRIBOSOMAL PEPTIDE SYNTHETASE"/>
    <property type="match status" value="1"/>
</dbReference>
<evidence type="ECO:0000256" key="4">
    <source>
        <dbReference type="ARBA" id="ARBA00029454"/>
    </source>
</evidence>
<keyword evidence="2" id="KW-0597">Phosphoprotein</keyword>
<dbReference type="NCBIfam" id="TIGR01733">
    <property type="entry name" value="AA-adenyl-dom"/>
    <property type="match status" value="1"/>
</dbReference>
<evidence type="ECO:0000256" key="2">
    <source>
        <dbReference type="ARBA" id="ARBA00022553"/>
    </source>
</evidence>